<gene>
    <name evidence="2" type="ORF">AK812_SmicGene1458</name>
</gene>
<evidence type="ECO:0000256" key="1">
    <source>
        <dbReference type="SAM" id="MobiDB-lite"/>
    </source>
</evidence>
<proteinExistence type="predicted"/>
<protein>
    <submittedName>
        <fullName evidence="2">Uncharacterized protein</fullName>
    </submittedName>
</protein>
<evidence type="ECO:0000313" key="2">
    <source>
        <dbReference type="EMBL" id="OLQ14407.1"/>
    </source>
</evidence>
<dbReference type="AlphaFoldDB" id="A0A1Q9F423"/>
<keyword evidence="3" id="KW-1185">Reference proteome</keyword>
<dbReference type="Proteomes" id="UP000186817">
    <property type="component" value="Unassembled WGS sequence"/>
</dbReference>
<dbReference type="OrthoDB" id="10426809at2759"/>
<feature type="region of interest" description="Disordered" evidence="1">
    <location>
        <begin position="481"/>
        <end position="523"/>
    </location>
</feature>
<comment type="caution">
    <text evidence="2">The sequence shown here is derived from an EMBL/GenBank/DDBJ whole genome shotgun (WGS) entry which is preliminary data.</text>
</comment>
<evidence type="ECO:0000313" key="3">
    <source>
        <dbReference type="Proteomes" id="UP000186817"/>
    </source>
</evidence>
<dbReference type="EMBL" id="LSRX01000016">
    <property type="protein sequence ID" value="OLQ14407.1"/>
    <property type="molecule type" value="Genomic_DNA"/>
</dbReference>
<organism evidence="2 3">
    <name type="scientific">Symbiodinium microadriaticum</name>
    <name type="common">Dinoflagellate</name>
    <name type="synonym">Zooxanthella microadriatica</name>
    <dbReference type="NCBI Taxonomy" id="2951"/>
    <lineage>
        <taxon>Eukaryota</taxon>
        <taxon>Sar</taxon>
        <taxon>Alveolata</taxon>
        <taxon>Dinophyceae</taxon>
        <taxon>Suessiales</taxon>
        <taxon>Symbiodiniaceae</taxon>
        <taxon>Symbiodinium</taxon>
    </lineage>
</organism>
<reference evidence="2 3" key="1">
    <citation type="submission" date="2016-02" db="EMBL/GenBank/DDBJ databases">
        <title>Genome analysis of coral dinoflagellate symbionts highlights evolutionary adaptations to a symbiotic lifestyle.</title>
        <authorList>
            <person name="Aranda M."/>
            <person name="Li Y."/>
            <person name="Liew Y.J."/>
            <person name="Baumgarten S."/>
            <person name="Simakov O."/>
            <person name="Wilson M."/>
            <person name="Piel J."/>
            <person name="Ashoor H."/>
            <person name="Bougouffa S."/>
            <person name="Bajic V.B."/>
            <person name="Ryu T."/>
            <person name="Ravasi T."/>
            <person name="Bayer T."/>
            <person name="Micklem G."/>
            <person name="Kim H."/>
            <person name="Bhak J."/>
            <person name="Lajeunesse T.C."/>
            <person name="Voolstra C.R."/>
        </authorList>
    </citation>
    <scope>NUCLEOTIDE SEQUENCE [LARGE SCALE GENOMIC DNA]</scope>
    <source>
        <strain evidence="2 3">CCMP2467</strain>
    </source>
</reference>
<sequence>MLGAVRSVSGKALALELLHRAVASRKASGSTDWVACDSAPVEQLPTVEMLCGSQAEVGDRILPSLCYTLQQPKRAGKLGAGRREAWKTSGRALQEAKATAPAELSASHGAQLLMMMILSANSPCIFVVKVISLARDESPLLEAGAAFNVDLAMRSHERKVWFGSPSSVPLLPSLEKADLDCGSWLGFQAESSHEAFEGLRSLPSFSENSNSGSLDRDALTAGVPPLPSAGFRSIFTTEVMEACGDMLKLSEQPEGENRSFWFRETVEAGGLDPRRKMDTRSVPGLNENLHMLSTLRGVLRRVEAALSTGGREPERDTWDLVPSRWLFALNMAKCTGRLNFTEYGGGTSRKQTAVLCAAQGKGQPVSSQGKEGMVMAESSLHVFRVRRLEAQAQGFHFIFSRSAPEGGGVLLQFGHFGKHNSLAASVRVDPQSRLIGPHALPSAAGPSGCNGRESERVQNVDPEAGSYNCAAGAEGALIDGSLLRGGPWSGPRPNGKPWLSGPKSSLASEPSSSGLATAVERPS</sequence>
<accession>A0A1Q9F423</accession>
<name>A0A1Q9F423_SYMMI</name>
<feature type="compositionally biased region" description="Low complexity" evidence="1">
    <location>
        <begin position="500"/>
        <end position="516"/>
    </location>
</feature>